<dbReference type="OrthoDB" id="1023042at2759"/>
<dbReference type="InterPro" id="IPR001810">
    <property type="entry name" value="F-box_dom"/>
</dbReference>
<reference evidence="2 3" key="1">
    <citation type="submission" date="2019-06" db="EMBL/GenBank/DDBJ databases">
        <title>A chromosomal-level reference genome of Carpinus fangiana (Coryloideae, Betulaceae).</title>
        <authorList>
            <person name="Yang X."/>
            <person name="Wang Z."/>
            <person name="Zhang L."/>
            <person name="Hao G."/>
            <person name="Liu J."/>
            <person name="Yang Y."/>
        </authorList>
    </citation>
    <scope>NUCLEOTIDE SEQUENCE [LARGE SCALE GENOMIC DNA]</scope>
    <source>
        <strain evidence="2">Cfa_2016G</strain>
        <tissue evidence="2">Leaf</tissue>
    </source>
</reference>
<dbReference type="SUPFAM" id="SSF81383">
    <property type="entry name" value="F-box domain"/>
    <property type="match status" value="1"/>
</dbReference>
<protein>
    <recommendedName>
        <fullName evidence="1">F-box domain-containing protein</fullName>
    </recommendedName>
</protein>
<feature type="domain" description="F-box" evidence="1">
    <location>
        <begin position="1"/>
        <end position="47"/>
    </location>
</feature>
<sequence>MSMANELPEELVTEVLLCLPVVSLLRFNCVCKSWYALIAHQNFIRKHLLHNKNNNTLLLLWRNQTTQDDVVSTLSYETLPASLTQPLPLPFTEVSIFVGSCDGLVCLRDYDSLNLVIWNPATKETKVVPKSSLSRFSDDYRIESGIGFGFDAKTCDYKIINFFSLFDNYESDFEGNVPCYRLSEAFDFDDDWEGVLSFDMSGEVFLKTPLPDDVLNGHVRGWRSFFVLNESIAMALWSSDEEFVEVCCDIWLLLEVGVKDSWTRLFTVGPVTGTGDLPFWKNDTMFFKTYDRLVVYNPFTKGRTNLPIRSYSCCSVTYVETLVSVKGGNEF</sequence>
<keyword evidence="3" id="KW-1185">Reference proteome</keyword>
<organism evidence="2 3">
    <name type="scientific">Carpinus fangiana</name>
    <dbReference type="NCBI Taxonomy" id="176857"/>
    <lineage>
        <taxon>Eukaryota</taxon>
        <taxon>Viridiplantae</taxon>
        <taxon>Streptophyta</taxon>
        <taxon>Embryophyta</taxon>
        <taxon>Tracheophyta</taxon>
        <taxon>Spermatophyta</taxon>
        <taxon>Magnoliopsida</taxon>
        <taxon>eudicotyledons</taxon>
        <taxon>Gunneridae</taxon>
        <taxon>Pentapetalae</taxon>
        <taxon>rosids</taxon>
        <taxon>fabids</taxon>
        <taxon>Fagales</taxon>
        <taxon>Betulaceae</taxon>
        <taxon>Carpinus</taxon>
    </lineage>
</organism>
<name>A0A5N6Q8T8_9ROSI</name>
<gene>
    <name evidence="2" type="ORF">FH972_000426</name>
</gene>
<dbReference type="PANTHER" id="PTHR31672:SF13">
    <property type="entry name" value="F-BOX PROTEIN CPR30-LIKE"/>
    <property type="match status" value="1"/>
</dbReference>
<dbReference type="InterPro" id="IPR036047">
    <property type="entry name" value="F-box-like_dom_sf"/>
</dbReference>
<dbReference type="EMBL" id="CM017321">
    <property type="protein sequence ID" value="KAE7995652.1"/>
    <property type="molecule type" value="Genomic_DNA"/>
</dbReference>
<dbReference type="Gene3D" id="1.20.1280.50">
    <property type="match status" value="1"/>
</dbReference>
<dbReference type="PANTHER" id="PTHR31672">
    <property type="entry name" value="BNACNNG10540D PROTEIN"/>
    <property type="match status" value="1"/>
</dbReference>
<dbReference type="AlphaFoldDB" id="A0A5N6Q8T8"/>
<proteinExistence type="predicted"/>
<dbReference type="PROSITE" id="PS50181">
    <property type="entry name" value="FBOX"/>
    <property type="match status" value="1"/>
</dbReference>
<evidence type="ECO:0000313" key="2">
    <source>
        <dbReference type="EMBL" id="KAE7995652.1"/>
    </source>
</evidence>
<dbReference type="InterPro" id="IPR050796">
    <property type="entry name" value="SCF_F-box_component"/>
</dbReference>
<dbReference type="InterPro" id="IPR006527">
    <property type="entry name" value="F-box-assoc_dom_typ1"/>
</dbReference>
<accession>A0A5N6Q8T8</accession>
<dbReference type="CDD" id="cd22157">
    <property type="entry name" value="F-box_AtFBW1-like"/>
    <property type="match status" value="1"/>
</dbReference>
<dbReference type="Proteomes" id="UP000327013">
    <property type="component" value="Chromosome 1"/>
</dbReference>
<dbReference type="Pfam" id="PF00646">
    <property type="entry name" value="F-box"/>
    <property type="match status" value="1"/>
</dbReference>
<evidence type="ECO:0000259" key="1">
    <source>
        <dbReference type="PROSITE" id="PS50181"/>
    </source>
</evidence>
<dbReference type="SMART" id="SM00256">
    <property type="entry name" value="FBOX"/>
    <property type="match status" value="1"/>
</dbReference>
<dbReference type="Pfam" id="PF07734">
    <property type="entry name" value="FBA_1"/>
    <property type="match status" value="1"/>
</dbReference>
<evidence type="ECO:0000313" key="3">
    <source>
        <dbReference type="Proteomes" id="UP000327013"/>
    </source>
</evidence>